<dbReference type="EMBL" id="JAYMYR010000008">
    <property type="protein sequence ID" value="KAK7346172.1"/>
    <property type="molecule type" value="Genomic_DNA"/>
</dbReference>
<name>A0AAN9QSD2_PHACN</name>
<dbReference type="AlphaFoldDB" id="A0AAN9QSD2"/>
<keyword evidence="2" id="KW-1185">Reference proteome</keyword>
<protein>
    <submittedName>
        <fullName evidence="1">Uncharacterized protein</fullName>
    </submittedName>
</protein>
<comment type="caution">
    <text evidence="1">The sequence shown here is derived from an EMBL/GenBank/DDBJ whole genome shotgun (WGS) entry which is preliminary data.</text>
</comment>
<sequence length="86" mass="10084">MLRTHVKDPSFSVALHHHEHVDPTVFYALEHRFRCKKTKSKFLILVSRFLAEIPTTLLIANHRFVVLASYLASELQIWKAKSKEKK</sequence>
<reference evidence="1 2" key="1">
    <citation type="submission" date="2024-01" db="EMBL/GenBank/DDBJ databases">
        <title>The genomes of 5 underutilized Papilionoideae crops provide insights into root nodulation and disease resistanc.</title>
        <authorList>
            <person name="Jiang F."/>
        </authorList>
    </citation>
    <scope>NUCLEOTIDE SEQUENCE [LARGE SCALE GENOMIC DNA]</scope>
    <source>
        <strain evidence="1">JINMINGXINNONG_FW02</strain>
        <tissue evidence="1">Leaves</tissue>
    </source>
</reference>
<organism evidence="1 2">
    <name type="scientific">Phaseolus coccineus</name>
    <name type="common">Scarlet runner bean</name>
    <name type="synonym">Phaseolus multiflorus</name>
    <dbReference type="NCBI Taxonomy" id="3886"/>
    <lineage>
        <taxon>Eukaryota</taxon>
        <taxon>Viridiplantae</taxon>
        <taxon>Streptophyta</taxon>
        <taxon>Embryophyta</taxon>
        <taxon>Tracheophyta</taxon>
        <taxon>Spermatophyta</taxon>
        <taxon>Magnoliopsida</taxon>
        <taxon>eudicotyledons</taxon>
        <taxon>Gunneridae</taxon>
        <taxon>Pentapetalae</taxon>
        <taxon>rosids</taxon>
        <taxon>fabids</taxon>
        <taxon>Fabales</taxon>
        <taxon>Fabaceae</taxon>
        <taxon>Papilionoideae</taxon>
        <taxon>50 kb inversion clade</taxon>
        <taxon>NPAAA clade</taxon>
        <taxon>indigoferoid/millettioid clade</taxon>
        <taxon>Phaseoleae</taxon>
        <taxon>Phaseolus</taxon>
    </lineage>
</organism>
<proteinExistence type="predicted"/>
<dbReference type="Proteomes" id="UP001374584">
    <property type="component" value="Unassembled WGS sequence"/>
</dbReference>
<evidence type="ECO:0000313" key="2">
    <source>
        <dbReference type="Proteomes" id="UP001374584"/>
    </source>
</evidence>
<accession>A0AAN9QSD2</accession>
<gene>
    <name evidence="1" type="ORF">VNO80_20687</name>
</gene>
<evidence type="ECO:0000313" key="1">
    <source>
        <dbReference type="EMBL" id="KAK7346172.1"/>
    </source>
</evidence>